<dbReference type="Pfam" id="PF01232">
    <property type="entry name" value="Mannitol_dh"/>
    <property type="match status" value="1"/>
</dbReference>
<evidence type="ECO:0000313" key="6">
    <source>
        <dbReference type="EMBL" id="KJH81839.1"/>
    </source>
</evidence>
<sequence length="492" mass="54661">MKLKRQNLPQLPASIVRPSYDLQSVRTGIAHIGVGGFHRAHEAAYTDALMNTGEGLDWGICGIGTRAGEITMRNALASQDYLYTLVELDDRPDTEVRVMGSIRDMLLVTEDGSEAVVTRLADPAIRIVSLTITEGGYCMDDSTGQFNAALPQIQHDLAHPRAPISVFGLLCAALAKRRSEGSGPFTVMSCDNLPHNGDVTRKATLAFANLIDAELAGWIEGNVSFPNAMVDRITPMTSVAHRKDLRQQHGVDDAWPVVCEPFVQWVLEDKFVAGRPAWEKVGVQFTDDVTPYEEMKIKLLNGSHLALTYLGFLRGYRFVHETMADPLFVEYIRRYMDDDVTPQLAPVPGIDLTEYKQTLIERFSNCAIADQLERVCSDGSSKFPKFTVPTINRLIADGAELDRAALVVAAWAMYLRGVDENGDRYRIPDPRAEFCQALVEEDEGLAERLLGREEIFGAQIPRSMAFRDAFERNLLRLRTLGVSGTLDLLLTR</sequence>
<evidence type="ECO:0000259" key="5">
    <source>
        <dbReference type="Pfam" id="PF08125"/>
    </source>
</evidence>
<evidence type="ECO:0000256" key="3">
    <source>
        <dbReference type="ARBA" id="ARBA00061451"/>
    </source>
</evidence>
<dbReference type="Proteomes" id="UP000032487">
    <property type="component" value="Unassembled WGS sequence"/>
</dbReference>
<proteinExistence type="inferred from homology"/>
<evidence type="ECO:0000256" key="1">
    <source>
        <dbReference type="ARBA" id="ARBA00023002"/>
    </source>
</evidence>
<dbReference type="OrthoDB" id="271711at2"/>
<keyword evidence="2" id="KW-0520">NAD</keyword>
<dbReference type="Gene3D" id="1.10.1040.10">
    <property type="entry name" value="N-(1-d-carboxylethyl)-l-norvaline Dehydrogenase, domain 2"/>
    <property type="match status" value="1"/>
</dbReference>
<dbReference type="InterPro" id="IPR023027">
    <property type="entry name" value="Mannitol_DH_CS"/>
</dbReference>
<dbReference type="Pfam" id="PF08125">
    <property type="entry name" value="Mannitol_dh_C"/>
    <property type="match status" value="1"/>
</dbReference>
<dbReference type="InterPro" id="IPR013118">
    <property type="entry name" value="Mannitol_DH_C"/>
</dbReference>
<dbReference type="InterPro" id="IPR013328">
    <property type="entry name" value="6PGD_dom2"/>
</dbReference>
<dbReference type="Gene3D" id="3.40.50.720">
    <property type="entry name" value="NAD(P)-binding Rossmann-like Domain"/>
    <property type="match status" value="1"/>
</dbReference>
<evidence type="ECO:0000256" key="2">
    <source>
        <dbReference type="ARBA" id="ARBA00023027"/>
    </source>
</evidence>
<keyword evidence="1" id="KW-0560">Oxidoreductase</keyword>
<dbReference type="GO" id="GO:0019594">
    <property type="term" value="P:mannitol metabolic process"/>
    <property type="evidence" value="ECO:0007669"/>
    <property type="project" value="InterPro"/>
</dbReference>
<dbReference type="PANTHER" id="PTHR43362:SF1">
    <property type="entry name" value="MANNITOL DEHYDROGENASE 2-RELATED"/>
    <property type="match status" value="1"/>
</dbReference>
<feature type="domain" description="Mannitol dehydrogenase C-terminal" evidence="5">
    <location>
        <begin position="288"/>
        <end position="475"/>
    </location>
</feature>
<dbReference type="InterPro" id="IPR050988">
    <property type="entry name" value="Mannitol_DH/Oxidoreductase"/>
</dbReference>
<comment type="caution">
    <text evidence="6">The sequence shown here is derived from an EMBL/GenBank/DDBJ whole genome shotgun (WGS) entry which is preliminary data.</text>
</comment>
<dbReference type="PRINTS" id="PR00084">
    <property type="entry name" value="MTLDHDRGNASE"/>
</dbReference>
<dbReference type="InterPro" id="IPR008927">
    <property type="entry name" value="6-PGluconate_DH-like_C_sf"/>
</dbReference>
<dbReference type="InterPro" id="IPR000669">
    <property type="entry name" value="Mannitol_DH"/>
</dbReference>
<dbReference type="RefSeq" id="WP_045162403.1">
    <property type="nucleotide sequence ID" value="NZ_JYHV01000019.1"/>
</dbReference>
<name>A0A0D9AMD5_STUST</name>
<dbReference type="PANTHER" id="PTHR43362">
    <property type="entry name" value="MANNITOL DEHYDROGENASE DSF1-RELATED"/>
    <property type="match status" value="1"/>
</dbReference>
<dbReference type="EMBL" id="JYHV01000019">
    <property type="protein sequence ID" value="KJH81839.1"/>
    <property type="molecule type" value="Genomic_DNA"/>
</dbReference>
<reference evidence="6 7" key="1">
    <citation type="submission" date="2015-02" db="EMBL/GenBank/DDBJ databases">
        <title>Draft genome sequence of Pseudomonas stutzeri NT0128 isolated from wheat (Triticum turgidum) rhizosphere.</title>
        <authorList>
            <person name="Tovi N."/>
            <person name="Frenk S."/>
            <person name="Hadar Y."/>
            <person name="Minz D."/>
        </authorList>
    </citation>
    <scope>NUCLEOTIDE SEQUENCE [LARGE SCALE GENOMIC DNA]</scope>
    <source>
        <strain evidence="6 7">NT0128</strain>
    </source>
</reference>
<gene>
    <name evidence="6" type="ORF">UF78_11740</name>
</gene>
<dbReference type="FunFam" id="3.40.50.720:FF:000129">
    <property type="entry name" value="D-mannonate oxidoreductase"/>
    <property type="match status" value="1"/>
</dbReference>
<feature type="domain" description="Mannitol dehydrogenase N-terminal" evidence="4">
    <location>
        <begin position="28"/>
        <end position="280"/>
    </location>
</feature>
<dbReference type="PATRIC" id="fig|316.101.peg.3677"/>
<dbReference type="InterPro" id="IPR036291">
    <property type="entry name" value="NAD(P)-bd_dom_sf"/>
</dbReference>
<evidence type="ECO:0000313" key="7">
    <source>
        <dbReference type="Proteomes" id="UP000032487"/>
    </source>
</evidence>
<dbReference type="GO" id="GO:0016616">
    <property type="term" value="F:oxidoreductase activity, acting on the CH-OH group of donors, NAD or NADP as acceptor"/>
    <property type="evidence" value="ECO:0007669"/>
    <property type="project" value="TreeGrafter"/>
</dbReference>
<dbReference type="SUPFAM" id="SSF48179">
    <property type="entry name" value="6-phosphogluconate dehydrogenase C-terminal domain-like"/>
    <property type="match status" value="1"/>
</dbReference>
<dbReference type="InterPro" id="IPR013131">
    <property type="entry name" value="Mannitol_DH_N"/>
</dbReference>
<protein>
    <submittedName>
        <fullName evidence="6">Mannitol dehydrogenase</fullName>
    </submittedName>
</protein>
<organism evidence="6 7">
    <name type="scientific">Stutzerimonas stutzeri</name>
    <name type="common">Pseudomonas stutzeri</name>
    <dbReference type="NCBI Taxonomy" id="316"/>
    <lineage>
        <taxon>Bacteria</taxon>
        <taxon>Pseudomonadati</taxon>
        <taxon>Pseudomonadota</taxon>
        <taxon>Gammaproteobacteria</taxon>
        <taxon>Pseudomonadales</taxon>
        <taxon>Pseudomonadaceae</taxon>
        <taxon>Stutzerimonas</taxon>
    </lineage>
</organism>
<dbReference type="PROSITE" id="PS00974">
    <property type="entry name" value="MANNITOL_DHGENASE"/>
    <property type="match status" value="1"/>
</dbReference>
<accession>A0A0D9AMD5</accession>
<dbReference type="AlphaFoldDB" id="A0A0D9AMD5"/>
<comment type="similarity">
    <text evidence="3">Belongs to the mannitol dehydrogenase family. UxuB subfamily.</text>
</comment>
<dbReference type="SUPFAM" id="SSF51735">
    <property type="entry name" value="NAD(P)-binding Rossmann-fold domains"/>
    <property type="match status" value="1"/>
</dbReference>
<evidence type="ECO:0000259" key="4">
    <source>
        <dbReference type="Pfam" id="PF01232"/>
    </source>
</evidence>